<dbReference type="PANTHER" id="PTHR11348">
    <property type="entry name" value="CONNECTIVE TISSUE GROWTH FACTOR-RELATED"/>
    <property type="match status" value="1"/>
</dbReference>
<evidence type="ECO:0000256" key="3">
    <source>
        <dbReference type="ARBA" id="ARBA00022525"/>
    </source>
</evidence>
<dbReference type="PROSITE" id="PS51323">
    <property type="entry name" value="IGFBP_N_2"/>
    <property type="match status" value="1"/>
</dbReference>
<dbReference type="PROSITE" id="PS01225">
    <property type="entry name" value="CTCK_2"/>
    <property type="match status" value="1"/>
</dbReference>
<dbReference type="InterPro" id="IPR000884">
    <property type="entry name" value="TSP1_rpt"/>
</dbReference>
<comment type="similarity">
    <text evidence="2">Belongs to the CCN family.</text>
</comment>
<dbReference type="PROSITE" id="PS01185">
    <property type="entry name" value="CTCK_1"/>
    <property type="match status" value="1"/>
</dbReference>
<dbReference type="SMART" id="SM00214">
    <property type="entry name" value="VWC"/>
    <property type="match status" value="1"/>
</dbReference>
<dbReference type="SMART" id="SM00121">
    <property type="entry name" value="IB"/>
    <property type="match status" value="1"/>
</dbReference>
<evidence type="ECO:0000256" key="2">
    <source>
        <dbReference type="ARBA" id="ARBA00008125"/>
    </source>
</evidence>
<dbReference type="InterPro" id="IPR050941">
    <property type="entry name" value="CCN"/>
</dbReference>
<dbReference type="PROSITE" id="PS50184">
    <property type="entry name" value="VWFC_2"/>
    <property type="match status" value="1"/>
</dbReference>
<dbReference type="InterPro" id="IPR001007">
    <property type="entry name" value="VWF_dom"/>
</dbReference>
<feature type="domain" description="IGFBP N-terminal" evidence="10">
    <location>
        <begin position="19"/>
        <end position="94"/>
    </location>
</feature>
<reference evidence="11 12" key="1">
    <citation type="submission" date="2019-07" db="EMBL/GenBank/DDBJ databases">
        <title>Chromosome genome assembly for large yellow croaker.</title>
        <authorList>
            <person name="Xiao S."/>
        </authorList>
    </citation>
    <scope>NUCLEOTIDE SEQUENCE [LARGE SCALE GENOMIC DNA]</scope>
    <source>
        <strain evidence="11">JMULYC20181020</strain>
        <tissue evidence="11">Muscle</tissue>
    </source>
</reference>
<dbReference type="InterPro" id="IPR043973">
    <property type="entry name" value="TSP1_CCN"/>
</dbReference>
<feature type="chain" id="PRO_5026294007" evidence="7">
    <location>
        <begin position="24"/>
        <end position="349"/>
    </location>
</feature>
<organism evidence="11 12">
    <name type="scientific">Larimichthys crocea</name>
    <name type="common">Large yellow croaker</name>
    <name type="synonym">Pseudosciaena crocea</name>
    <dbReference type="NCBI Taxonomy" id="215358"/>
    <lineage>
        <taxon>Eukaryota</taxon>
        <taxon>Metazoa</taxon>
        <taxon>Chordata</taxon>
        <taxon>Craniata</taxon>
        <taxon>Vertebrata</taxon>
        <taxon>Euteleostomi</taxon>
        <taxon>Actinopterygii</taxon>
        <taxon>Neopterygii</taxon>
        <taxon>Teleostei</taxon>
        <taxon>Neoteleostei</taxon>
        <taxon>Acanthomorphata</taxon>
        <taxon>Eupercaria</taxon>
        <taxon>Sciaenidae</taxon>
        <taxon>Larimichthys</taxon>
    </lineage>
</organism>
<feature type="signal peptide" evidence="7">
    <location>
        <begin position="1"/>
        <end position="23"/>
    </location>
</feature>
<keyword evidence="3" id="KW-0964">Secreted</keyword>
<dbReference type="InterPro" id="IPR000867">
    <property type="entry name" value="IGFBP-like"/>
</dbReference>
<dbReference type="EMBL" id="REGW02000003">
    <property type="protein sequence ID" value="KAE8297928.1"/>
    <property type="molecule type" value="Genomic_DNA"/>
</dbReference>
<gene>
    <name evidence="11" type="ORF">D5F01_LYC02407</name>
</gene>
<dbReference type="Proteomes" id="UP000424527">
    <property type="component" value="Unassembled WGS sequence"/>
</dbReference>
<evidence type="ECO:0000259" key="10">
    <source>
        <dbReference type="PROSITE" id="PS51323"/>
    </source>
</evidence>
<dbReference type="SUPFAM" id="SSF82895">
    <property type="entry name" value="TSP-1 type 1 repeat"/>
    <property type="match status" value="1"/>
</dbReference>
<evidence type="ECO:0000256" key="4">
    <source>
        <dbReference type="ARBA" id="ARBA00022729"/>
    </source>
</evidence>
<dbReference type="GO" id="GO:0005615">
    <property type="term" value="C:extracellular space"/>
    <property type="evidence" value="ECO:0007669"/>
    <property type="project" value="TreeGrafter"/>
</dbReference>
<dbReference type="InterPro" id="IPR006207">
    <property type="entry name" value="Cys_knot_C"/>
</dbReference>
<dbReference type="PROSITE" id="PS50092">
    <property type="entry name" value="TSP1"/>
    <property type="match status" value="1"/>
</dbReference>
<dbReference type="GO" id="GO:0007155">
    <property type="term" value="P:cell adhesion"/>
    <property type="evidence" value="ECO:0007669"/>
    <property type="project" value="TreeGrafter"/>
</dbReference>
<protein>
    <submittedName>
        <fullName evidence="11">Connective tissue growth factor CCN family member 2</fullName>
    </submittedName>
</protein>
<dbReference type="GO" id="GO:0008201">
    <property type="term" value="F:heparin binding"/>
    <property type="evidence" value="ECO:0007669"/>
    <property type="project" value="TreeGrafter"/>
</dbReference>
<keyword evidence="4 7" id="KW-0732">Signal</keyword>
<comment type="caution">
    <text evidence="6">Lacks conserved residue(s) required for the propagation of feature annotation.</text>
</comment>
<dbReference type="SMART" id="SM00041">
    <property type="entry name" value="CT"/>
    <property type="match status" value="1"/>
</dbReference>
<evidence type="ECO:0000256" key="7">
    <source>
        <dbReference type="SAM" id="SignalP"/>
    </source>
</evidence>
<dbReference type="InterPro" id="IPR006208">
    <property type="entry name" value="Glyco_hormone_CN"/>
</dbReference>
<dbReference type="GO" id="GO:0007165">
    <property type="term" value="P:signal transduction"/>
    <property type="evidence" value="ECO:0007669"/>
    <property type="project" value="InterPro"/>
</dbReference>
<dbReference type="InterPro" id="IPR009030">
    <property type="entry name" value="Growth_fac_rcpt_cys_sf"/>
</dbReference>
<comment type="caution">
    <text evidence="11">The sequence shown here is derived from an EMBL/GenBank/DDBJ whole genome shotgun (WGS) entry which is preliminary data.</text>
</comment>
<name>A0A6G0J2F4_LARCR</name>
<dbReference type="SMART" id="SM00209">
    <property type="entry name" value="TSP1"/>
    <property type="match status" value="1"/>
</dbReference>
<sequence>MMKMDQRDTQLFCSMLFITQVWCQLCTGPCQCPPNAPRCPVGVPLMLDSCGCCQVCARQEGEACTNRLPCDTHRGLQCDYSASFPRGPGQCVGQNELGCEINGRRLEEGQVFQPSCAQLCQCFGGGMTCMPLCSSDLQRPVDKCPNPQLVRPPGRCCKEWVCDSLDNSISSNPSTEQGRQDFGGGPSGPLFGSTSNCIEWTSDWSPCSHSCGPGVSTRTTNRNWACRLQTETRLCQVRPCQALLPGLRRLQPGSVVCESSYSSPLSVQFEHQGCWSTRAYRPRFCALTCPEGLCCSPSHTRTARIVFRCPQGRLTQQQVMMIESCSCSVTNCRQSPVTAGRSVRSPVWL</sequence>
<dbReference type="SUPFAM" id="SSF57603">
    <property type="entry name" value="FnI-like domain"/>
    <property type="match status" value="1"/>
</dbReference>
<dbReference type="PANTHER" id="PTHR11348:SF22">
    <property type="entry name" value="CCN FAMILY MEMBER 5"/>
    <property type="match status" value="1"/>
</dbReference>
<dbReference type="Gene3D" id="2.20.100.10">
    <property type="entry name" value="Thrombospondin type-1 (TSP1) repeat"/>
    <property type="match status" value="1"/>
</dbReference>
<dbReference type="Pfam" id="PF00219">
    <property type="entry name" value="IGFBP"/>
    <property type="match status" value="1"/>
</dbReference>
<keyword evidence="5" id="KW-1015">Disulfide bond</keyword>
<dbReference type="Pfam" id="PF19035">
    <property type="entry name" value="TSP1_CCN"/>
    <property type="match status" value="1"/>
</dbReference>
<evidence type="ECO:0000256" key="6">
    <source>
        <dbReference type="PROSITE-ProRule" id="PRU00039"/>
    </source>
</evidence>
<dbReference type="InterPro" id="IPR036383">
    <property type="entry name" value="TSP1_rpt_sf"/>
</dbReference>
<evidence type="ECO:0000256" key="1">
    <source>
        <dbReference type="ARBA" id="ARBA00004613"/>
    </source>
</evidence>
<dbReference type="GO" id="GO:0031012">
    <property type="term" value="C:extracellular matrix"/>
    <property type="evidence" value="ECO:0007669"/>
    <property type="project" value="TreeGrafter"/>
</dbReference>
<proteinExistence type="inferred from homology"/>
<evidence type="ECO:0000313" key="11">
    <source>
        <dbReference type="EMBL" id="KAE8297928.1"/>
    </source>
</evidence>
<comment type="subcellular location">
    <subcellularLocation>
        <location evidence="1">Secreted</location>
    </subcellularLocation>
</comment>
<evidence type="ECO:0000313" key="12">
    <source>
        <dbReference type="Proteomes" id="UP000424527"/>
    </source>
</evidence>
<dbReference type="GO" id="GO:0005178">
    <property type="term" value="F:integrin binding"/>
    <property type="evidence" value="ECO:0007669"/>
    <property type="project" value="TreeGrafter"/>
</dbReference>
<evidence type="ECO:0000259" key="8">
    <source>
        <dbReference type="PROSITE" id="PS01225"/>
    </source>
</evidence>
<dbReference type="PROSITE" id="PS01208">
    <property type="entry name" value="VWFC_1"/>
    <property type="match status" value="1"/>
</dbReference>
<dbReference type="SUPFAM" id="SSF57184">
    <property type="entry name" value="Growth factor receptor domain"/>
    <property type="match status" value="1"/>
</dbReference>
<dbReference type="GO" id="GO:0045597">
    <property type="term" value="P:positive regulation of cell differentiation"/>
    <property type="evidence" value="ECO:0007669"/>
    <property type="project" value="TreeGrafter"/>
</dbReference>
<feature type="domain" description="CTCK" evidence="8">
    <location>
        <begin position="257"/>
        <end position="333"/>
    </location>
</feature>
<evidence type="ECO:0000259" key="9">
    <source>
        <dbReference type="PROSITE" id="PS50184"/>
    </source>
</evidence>
<feature type="domain" description="VWFC" evidence="9">
    <location>
        <begin position="99"/>
        <end position="163"/>
    </location>
</feature>
<keyword evidence="12" id="KW-1185">Reference proteome</keyword>
<dbReference type="AlphaFoldDB" id="A0A6G0J2F4"/>
<evidence type="ECO:0000256" key="5">
    <source>
        <dbReference type="ARBA" id="ARBA00023157"/>
    </source>
</evidence>
<accession>A0A6G0J2F4</accession>
<dbReference type="Pfam" id="PF00007">
    <property type="entry name" value="Cys_knot"/>
    <property type="match status" value="1"/>
</dbReference>